<dbReference type="FunFam" id="3.40.525.10:FF:000011">
    <property type="entry name" value="SEC14 cytosolic factor"/>
    <property type="match status" value="1"/>
</dbReference>
<dbReference type="SUPFAM" id="SSF52087">
    <property type="entry name" value="CRAL/TRIO domain"/>
    <property type="match status" value="1"/>
</dbReference>
<organism evidence="9 10">
    <name type="scientific">Ceratopteris richardii</name>
    <name type="common">Triangle waterfern</name>
    <dbReference type="NCBI Taxonomy" id="49495"/>
    <lineage>
        <taxon>Eukaryota</taxon>
        <taxon>Viridiplantae</taxon>
        <taxon>Streptophyta</taxon>
        <taxon>Embryophyta</taxon>
        <taxon>Tracheophyta</taxon>
        <taxon>Polypodiopsida</taxon>
        <taxon>Polypodiidae</taxon>
        <taxon>Polypodiales</taxon>
        <taxon>Pteridineae</taxon>
        <taxon>Pteridaceae</taxon>
        <taxon>Parkerioideae</taxon>
        <taxon>Ceratopteris</taxon>
    </lineage>
</organism>
<evidence type="ECO:0000256" key="1">
    <source>
        <dbReference type="ARBA" id="ARBA00004202"/>
    </source>
</evidence>
<dbReference type="OMA" id="VQEFTFD"/>
<evidence type="ECO:0000313" key="9">
    <source>
        <dbReference type="EMBL" id="KAH7434562.1"/>
    </source>
</evidence>
<keyword evidence="7" id="KW-1133">Transmembrane helix</keyword>
<dbReference type="EMBL" id="CM035411">
    <property type="protein sequence ID" value="KAH7434562.1"/>
    <property type="molecule type" value="Genomic_DNA"/>
</dbReference>
<reference evidence="9" key="1">
    <citation type="submission" date="2021-08" db="EMBL/GenBank/DDBJ databases">
        <title>WGS assembly of Ceratopteris richardii.</title>
        <authorList>
            <person name="Marchant D.B."/>
            <person name="Chen G."/>
            <person name="Jenkins J."/>
            <person name="Shu S."/>
            <person name="Leebens-Mack J."/>
            <person name="Grimwood J."/>
            <person name="Schmutz J."/>
            <person name="Soltis P."/>
            <person name="Soltis D."/>
            <person name="Chen Z.-H."/>
        </authorList>
    </citation>
    <scope>NUCLEOTIDE SEQUENCE</scope>
    <source>
        <strain evidence="9">Whitten #5841</strain>
        <tissue evidence="9">Leaf</tissue>
    </source>
</reference>
<sequence>MARTVDLFYGKHSMAHEIRERQTDGERETDDERRGKTAMGALKAIAVNNSKKLRNTLKRRRRKRVGFFAIKDIRDEQELMEVDAFRHVLLTENLLPPRNDDYHTLLRFLKARKFDIEKTKHMWIEMLQWRKEFGADTIEQDFEYTELDEVRKFYPQGYHGIDKEGRPVYIECLGKVEPNKLMQVTSADRYLKYHVLEFERSLNKKFPACSVAAKKHIDSTTTILDVSGLGLKNVSKSARDLVLRIHKIDADNYPETLHRMFIINAGPGFRILWNSIKSFLDPKTTSKINVLGNKYHSKLLEVIDASQLPEFLGGHCTCSEEGGCLHSDKGPWNDPTIIKAVIDGDVKKIVTISTADGMVSSPCKLGLAKQSRELDQSTAESGSDMDDGSSPYGSMVYRHSKLTPVHEEVKPTAVAIGFPNDVIGQAAGHAVCLTEKNVNKVVVVKPSSRKLELRKGGRRGYDLVMLVYKFFLGIASIIMASILAIAKAFNCVGRGTLNYSRRFLAFNDKKSFNKPLGYKDFPGVKSLEHPYAFIPSVYLDASPALQRRLDRLEEKVNLLSKPPSSHSPKAALLEASLQRIRFLETELAETRKALRHVLDQQLDFQNSLQYSMNQQRMRRPSCW</sequence>
<gene>
    <name evidence="9" type="ORF">KP509_06G022900</name>
</gene>
<keyword evidence="3" id="KW-0653">Protein transport</keyword>
<dbReference type="InterPro" id="IPR036865">
    <property type="entry name" value="CRAL-TRIO_dom_sf"/>
</dbReference>
<dbReference type="Gene3D" id="3.40.525.10">
    <property type="entry name" value="CRAL-TRIO lipid binding domain"/>
    <property type="match status" value="1"/>
</dbReference>
<dbReference type="SMART" id="SM01100">
    <property type="entry name" value="CRAL_TRIO_N"/>
    <property type="match status" value="1"/>
</dbReference>
<feature type="coiled-coil region" evidence="6">
    <location>
        <begin position="573"/>
        <end position="600"/>
    </location>
</feature>
<name>A0A8T2UGF6_CERRI</name>
<feature type="domain" description="CRAL-TRIO" evidence="8">
    <location>
        <begin position="146"/>
        <end position="320"/>
    </location>
</feature>
<keyword evidence="7" id="KW-0472">Membrane</keyword>
<dbReference type="Pfam" id="PF03765">
    <property type="entry name" value="CRAL_TRIO_N"/>
    <property type="match status" value="1"/>
</dbReference>
<accession>A0A8T2UGF6</accession>
<comment type="similarity">
    <text evidence="5">Belongs to the SFH family.</text>
</comment>
<dbReference type="GO" id="GO:0005886">
    <property type="term" value="C:plasma membrane"/>
    <property type="evidence" value="ECO:0007669"/>
    <property type="project" value="UniProtKB-SubCell"/>
</dbReference>
<dbReference type="SMART" id="SM00516">
    <property type="entry name" value="SEC14"/>
    <property type="match status" value="1"/>
</dbReference>
<comment type="subcellular location">
    <subcellularLocation>
        <location evidence="1">Cell membrane</location>
        <topology evidence="1">Peripheral membrane protein</topology>
    </subcellularLocation>
    <subcellularLocation>
        <location evidence="2">Golgi apparatus membrane</location>
        <topology evidence="2">Peripheral membrane protein</topology>
    </subcellularLocation>
</comment>
<dbReference type="InterPro" id="IPR001251">
    <property type="entry name" value="CRAL-TRIO_dom"/>
</dbReference>
<evidence type="ECO:0000256" key="2">
    <source>
        <dbReference type="ARBA" id="ARBA00004395"/>
    </source>
</evidence>
<evidence type="ECO:0000256" key="4">
    <source>
        <dbReference type="ARBA" id="ARBA00023034"/>
    </source>
</evidence>
<keyword evidence="6" id="KW-0175">Coiled coil</keyword>
<dbReference type="PROSITE" id="PS50191">
    <property type="entry name" value="CRAL_TRIO"/>
    <property type="match status" value="1"/>
</dbReference>
<protein>
    <recommendedName>
        <fullName evidence="8">CRAL-TRIO domain-containing protein</fullName>
    </recommendedName>
</protein>
<evidence type="ECO:0000313" key="10">
    <source>
        <dbReference type="Proteomes" id="UP000825935"/>
    </source>
</evidence>
<evidence type="ECO:0000256" key="5">
    <source>
        <dbReference type="ARBA" id="ARBA00038020"/>
    </source>
</evidence>
<keyword evidence="10" id="KW-1185">Reference proteome</keyword>
<keyword evidence="7" id="KW-0812">Transmembrane</keyword>
<dbReference type="GO" id="GO:0000139">
    <property type="term" value="C:Golgi membrane"/>
    <property type="evidence" value="ECO:0007669"/>
    <property type="project" value="UniProtKB-SubCell"/>
</dbReference>
<dbReference type="Proteomes" id="UP000825935">
    <property type="component" value="Chromosome 6"/>
</dbReference>
<dbReference type="CDD" id="cd00170">
    <property type="entry name" value="SEC14"/>
    <property type="match status" value="1"/>
</dbReference>
<dbReference type="PANTHER" id="PTHR45657">
    <property type="entry name" value="CRAL-TRIO DOMAIN-CONTAINING PROTEIN YKL091C-RELATED"/>
    <property type="match status" value="1"/>
</dbReference>
<evidence type="ECO:0000256" key="3">
    <source>
        <dbReference type="ARBA" id="ARBA00022927"/>
    </source>
</evidence>
<feature type="transmembrane region" description="Helical" evidence="7">
    <location>
        <begin position="463"/>
        <end position="486"/>
    </location>
</feature>
<keyword evidence="3" id="KW-0813">Transport</keyword>
<proteinExistence type="inferred from homology"/>
<dbReference type="PANTHER" id="PTHR45657:SF1">
    <property type="entry name" value="CRAL-TRIO DOMAIN-CONTAINING PROTEIN YKL091C-RELATED"/>
    <property type="match status" value="1"/>
</dbReference>
<evidence type="ECO:0000259" key="8">
    <source>
        <dbReference type="PROSITE" id="PS50191"/>
    </source>
</evidence>
<dbReference type="Gene3D" id="1.10.8.20">
    <property type="entry name" value="N-terminal domain of phosphatidylinositol transfer protein sec14p"/>
    <property type="match status" value="1"/>
</dbReference>
<comment type="caution">
    <text evidence="9">The sequence shown here is derived from an EMBL/GenBank/DDBJ whole genome shotgun (WGS) entry which is preliminary data.</text>
</comment>
<dbReference type="InterPro" id="IPR036273">
    <property type="entry name" value="CRAL/TRIO_N_dom_sf"/>
</dbReference>
<dbReference type="GO" id="GO:0015031">
    <property type="term" value="P:protein transport"/>
    <property type="evidence" value="ECO:0007669"/>
    <property type="project" value="UniProtKB-KW"/>
</dbReference>
<dbReference type="InterPro" id="IPR051026">
    <property type="entry name" value="PI/PC_transfer"/>
</dbReference>
<dbReference type="SUPFAM" id="SSF46938">
    <property type="entry name" value="CRAL/TRIO N-terminal domain"/>
    <property type="match status" value="1"/>
</dbReference>
<dbReference type="Pfam" id="PF00650">
    <property type="entry name" value="CRAL_TRIO"/>
    <property type="match status" value="1"/>
</dbReference>
<dbReference type="OrthoDB" id="1434354at2759"/>
<evidence type="ECO:0000256" key="7">
    <source>
        <dbReference type="SAM" id="Phobius"/>
    </source>
</evidence>
<dbReference type="InterPro" id="IPR011074">
    <property type="entry name" value="CRAL/TRIO_N_dom"/>
</dbReference>
<keyword evidence="4" id="KW-0333">Golgi apparatus</keyword>
<evidence type="ECO:0000256" key="6">
    <source>
        <dbReference type="SAM" id="Coils"/>
    </source>
</evidence>
<dbReference type="AlphaFoldDB" id="A0A8T2UGF6"/>